<dbReference type="InterPro" id="IPR003593">
    <property type="entry name" value="AAA+_ATPase"/>
</dbReference>
<evidence type="ECO:0000256" key="1">
    <source>
        <dbReference type="ARBA" id="ARBA00004202"/>
    </source>
</evidence>
<dbReference type="PROSITE" id="PS50893">
    <property type="entry name" value="ABC_TRANSPORTER_2"/>
    <property type="match status" value="1"/>
</dbReference>
<dbReference type="EMBL" id="JABBVZ010000165">
    <property type="protein sequence ID" value="NMP24867.1"/>
    <property type="molecule type" value="Genomic_DNA"/>
</dbReference>
<evidence type="ECO:0000256" key="6">
    <source>
        <dbReference type="ARBA" id="ARBA00022840"/>
    </source>
</evidence>
<reference evidence="10 11" key="1">
    <citation type="submission" date="2020-04" db="EMBL/GenBank/DDBJ databases">
        <authorList>
            <person name="Zhang R."/>
            <person name="Schippers A."/>
        </authorList>
    </citation>
    <scope>NUCLEOTIDE SEQUENCE [LARGE SCALE GENOMIC DNA]</scope>
    <source>
        <strain evidence="10 11">DSM 109850</strain>
    </source>
</reference>
<name>A0A7Y0L7R3_9FIRM</name>
<dbReference type="SUPFAM" id="SSF52540">
    <property type="entry name" value="P-loop containing nucleoside triphosphate hydrolases"/>
    <property type="match status" value="1"/>
</dbReference>
<sequence>MSKDVAVRVTNMTKRFGDQLVFENVSLDVHKSEVVAIIGPSGAGKSTFIRCINRLHPFDEGTLEILNYTIEGGKADPPRQVLQDIRTRVGMVFQTFNLFPHLTVMENIILAPMEVKRKTRPEAEKRAMELLDVVGLAHKAEMYPKRLSGGEQQRVALCRALAMDPEIMLFDEPTSMLDPELVGEVLSAIRDLAKGGMTMILVTHEMMFAKEVADTVVFMADHTVVEKGPARQVLEHPQTERAQQFLHRVLKPLDRSGGELKSVASQGGER</sequence>
<dbReference type="AlphaFoldDB" id="A0A7Y0L7R3"/>
<evidence type="ECO:0000256" key="4">
    <source>
        <dbReference type="ARBA" id="ARBA00022475"/>
    </source>
</evidence>
<gene>
    <name evidence="10" type="ORF">HIJ39_21405</name>
</gene>
<dbReference type="InterPro" id="IPR017871">
    <property type="entry name" value="ABC_transporter-like_CS"/>
</dbReference>
<evidence type="ECO:0000256" key="2">
    <source>
        <dbReference type="ARBA" id="ARBA00005417"/>
    </source>
</evidence>
<dbReference type="Pfam" id="PF00005">
    <property type="entry name" value="ABC_tran"/>
    <property type="match status" value="1"/>
</dbReference>
<keyword evidence="8" id="KW-0472">Membrane</keyword>
<proteinExistence type="inferred from homology"/>
<evidence type="ECO:0000256" key="5">
    <source>
        <dbReference type="ARBA" id="ARBA00022741"/>
    </source>
</evidence>
<dbReference type="InterPro" id="IPR003439">
    <property type="entry name" value="ABC_transporter-like_ATP-bd"/>
</dbReference>
<organism evidence="10 11">
    <name type="scientific">Sulfobacillus harzensis</name>
    <dbReference type="NCBI Taxonomy" id="2729629"/>
    <lineage>
        <taxon>Bacteria</taxon>
        <taxon>Bacillati</taxon>
        <taxon>Bacillota</taxon>
        <taxon>Clostridia</taxon>
        <taxon>Eubacteriales</taxon>
        <taxon>Clostridiales Family XVII. Incertae Sedis</taxon>
        <taxon>Sulfobacillus</taxon>
    </lineage>
</organism>
<dbReference type="SMART" id="SM00382">
    <property type="entry name" value="AAA"/>
    <property type="match status" value="1"/>
</dbReference>
<keyword evidence="7" id="KW-0029">Amino-acid transport</keyword>
<evidence type="ECO:0000259" key="9">
    <source>
        <dbReference type="PROSITE" id="PS50893"/>
    </source>
</evidence>
<keyword evidence="5" id="KW-0547">Nucleotide-binding</keyword>
<dbReference type="InterPro" id="IPR050086">
    <property type="entry name" value="MetN_ABC_transporter-like"/>
</dbReference>
<keyword evidence="4" id="KW-1003">Cell membrane</keyword>
<evidence type="ECO:0000256" key="3">
    <source>
        <dbReference type="ARBA" id="ARBA00022448"/>
    </source>
</evidence>
<feature type="domain" description="ABC transporter" evidence="9">
    <location>
        <begin position="7"/>
        <end position="246"/>
    </location>
</feature>
<protein>
    <submittedName>
        <fullName evidence="10">Amino acid ABC transporter ATP-binding protein</fullName>
    </submittedName>
</protein>
<keyword evidence="11" id="KW-1185">Reference proteome</keyword>
<comment type="caution">
    <text evidence="10">The sequence shown here is derived from an EMBL/GenBank/DDBJ whole genome shotgun (WGS) entry which is preliminary data.</text>
</comment>
<comment type="subcellular location">
    <subcellularLocation>
        <location evidence="1">Cell membrane</location>
        <topology evidence="1">Peripheral membrane protein</topology>
    </subcellularLocation>
</comment>
<dbReference type="PROSITE" id="PS00211">
    <property type="entry name" value="ABC_TRANSPORTER_1"/>
    <property type="match status" value="1"/>
</dbReference>
<dbReference type="PIRSF" id="PIRSF039085">
    <property type="entry name" value="ABC_ATPase_HisP"/>
    <property type="match status" value="1"/>
</dbReference>
<evidence type="ECO:0000313" key="11">
    <source>
        <dbReference type="Proteomes" id="UP000533476"/>
    </source>
</evidence>
<keyword evidence="3" id="KW-0813">Transport</keyword>
<keyword evidence="6 10" id="KW-0067">ATP-binding</keyword>
<comment type="similarity">
    <text evidence="2">Belongs to the ABC transporter superfamily.</text>
</comment>
<evidence type="ECO:0000256" key="8">
    <source>
        <dbReference type="ARBA" id="ARBA00023136"/>
    </source>
</evidence>
<dbReference type="GO" id="GO:0005886">
    <property type="term" value="C:plasma membrane"/>
    <property type="evidence" value="ECO:0007669"/>
    <property type="project" value="UniProtKB-SubCell"/>
</dbReference>
<accession>A0A7Y0L7R3</accession>
<dbReference type="InterPro" id="IPR027417">
    <property type="entry name" value="P-loop_NTPase"/>
</dbReference>
<dbReference type="CDD" id="cd03262">
    <property type="entry name" value="ABC_HisP_GlnQ"/>
    <property type="match status" value="1"/>
</dbReference>
<dbReference type="PANTHER" id="PTHR43166">
    <property type="entry name" value="AMINO ACID IMPORT ATP-BINDING PROTEIN"/>
    <property type="match status" value="1"/>
</dbReference>
<evidence type="ECO:0000313" key="10">
    <source>
        <dbReference type="EMBL" id="NMP24867.1"/>
    </source>
</evidence>
<dbReference type="Proteomes" id="UP000533476">
    <property type="component" value="Unassembled WGS sequence"/>
</dbReference>
<dbReference type="GO" id="GO:0015424">
    <property type="term" value="F:ABC-type amino acid transporter activity"/>
    <property type="evidence" value="ECO:0007669"/>
    <property type="project" value="InterPro"/>
</dbReference>
<dbReference type="GO" id="GO:0016887">
    <property type="term" value="F:ATP hydrolysis activity"/>
    <property type="evidence" value="ECO:0007669"/>
    <property type="project" value="InterPro"/>
</dbReference>
<dbReference type="GO" id="GO:0005524">
    <property type="term" value="F:ATP binding"/>
    <property type="evidence" value="ECO:0007669"/>
    <property type="project" value="UniProtKB-KW"/>
</dbReference>
<dbReference type="InterPro" id="IPR030679">
    <property type="entry name" value="ABC_ATPase_HisP-typ"/>
</dbReference>
<dbReference type="PANTHER" id="PTHR43166:SF9">
    <property type="entry name" value="GLUTAMATE_ASPARTATE IMPORT ATP-BINDING PROTEIN GLTL"/>
    <property type="match status" value="1"/>
</dbReference>
<dbReference type="Gene3D" id="3.40.50.300">
    <property type="entry name" value="P-loop containing nucleotide triphosphate hydrolases"/>
    <property type="match status" value="1"/>
</dbReference>
<evidence type="ECO:0000256" key="7">
    <source>
        <dbReference type="ARBA" id="ARBA00022970"/>
    </source>
</evidence>